<evidence type="ECO:0000313" key="12">
    <source>
        <dbReference type="Proteomes" id="UP001148018"/>
    </source>
</evidence>
<dbReference type="Pfam" id="PF00078">
    <property type="entry name" value="RVT_1"/>
    <property type="match status" value="1"/>
</dbReference>
<feature type="coiled-coil region" evidence="8">
    <location>
        <begin position="239"/>
        <end position="309"/>
    </location>
</feature>
<gene>
    <name evidence="11" type="ORF">NHX12_001327</name>
</gene>
<dbReference type="PANTHER" id="PTHR13183:SF0">
    <property type="entry name" value="AXONEMAL DYNEIN LIGHT INTERMEDIATE POLYPEPTIDE 1"/>
    <property type="match status" value="1"/>
</dbReference>
<accession>A0A9Q0DZH1</accession>
<dbReference type="OrthoDB" id="273640at2759"/>
<evidence type="ECO:0000256" key="3">
    <source>
        <dbReference type="ARBA" id="ARBA00023175"/>
    </source>
</evidence>
<evidence type="ECO:0000256" key="9">
    <source>
        <dbReference type="SAM" id="MobiDB-lite"/>
    </source>
</evidence>
<dbReference type="EMBL" id="JANIIK010000109">
    <property type="protein sequence ID" value="KAJ3597810.1"/>
    <property type="molecule type" value="Genomic_DNA"/>
</dbReference>
<reference evidence="11" key="1">
    <citation type="submission" date="2022-07" db="EMBL/GenBank/DDBJ databases">
        <title>Chromosome-level genome of Muraenolepis orangiensis.</title>
        <authorList>
            <person name="Kim J."/>
        </authorList>
    </citation>
    <scope>NUCLEOTIDE SEQUENCE</scope>
    <source>
        <strain evidence="11">KU_S4_2022</strain>
        <tissue evidence="11">Muscle</tissue>
    </source>
</reference>
<dbReference type="InterPro" id="IPR000477">
    <property type="entry name" value="RT_dom"/>
</dbReference>
<keyword evidence="1" id="KW-0243">Dynein</keyword>
<evidence type="ECO:0000259" key="10">
    <source>
        <dbReference type="Pfam" id="PF00078"/>
    </source>
</evidence>
<evidence type="ECO:0000256" key="6">
    <source>
        <dbReference type="ARBA" id="ARBA00042417"/>
    </source>
</evidence>
<dbReference type="GO" id="GO:0097546">
    <property type="term" value="C:ciliary base"/>
    <property type="evidence" value="ECO:0007669"/>
    <property type="project" value="TreeGrafter"/>
</dbReference>
<comment type="caution">
    <text evidence="11">The sequence shown here is derived from an EMBL/GenBank/DDBJ whole genome shotgun (WGS) entry which is preliminary data.</text>
</comment>
<evidence type="ECO:0000256" key="7">
    <source>
        <dbReference type="ARBA" id="ARBA00043925"/>
    </source>
</evidence>
<comment type="function">
    <text evidence="7">Involved in sperm flagellum assembly.</text>
</comment>
<keyword evidence="3" id="KW-0505">Motor protein</keyword>
<dbReference type="AlphaFoldDB" id="A0A9Q0DZH1"/>
<name>A0A9Q0DZH1_9TELE</name>
<comment type="similarity">
    <text evidence="4">Belongs to the inner dynein arm light chain family.</text>
</comment>
<evidence type="ECO:0000256" key="8">
    <source>
        <dbReference type="SAM" id="Coils"/>
    </source>
</evidence>
<evidence type="ECO:0000256" key="5">
    <source>
        <dbReference type="ARBA" id="ARBA00039799"/>
    </source>
</evidence>
<feature type="domain" description="Reverse transcriptase" evidence="10">
    <location>
        <begin position="88"/>
        <end position="165"/>
    </location>
</feature>
<evidence type="ECO:0000256" key="4">
    <source>
        <dbReference type="ARBA" id="ARBA00038114"/>
    </source>
</evidence>
<protein>
    <recommendedName>
        <fullName evidence="5">Axonemal dynein light intermediate polypeptide 1</fullName>
    </recommendedName>
    <alternativeName>
        <fullName evidence="6">Inner dynein arm light chain, axonemal</fullName>
    </alternativeName>
</protein>
<keyword evidence="2 8" id="KW-0175">Coiled coil</keyword>
<dbReference type="GO" id="GO:0030286">
    <property type="term" value="C:dynein complex"/>
    <property type="evidence" value="ECO:0007669"/>
    <property type="project" value="UniProtKB-KW"/>
</dbReference>
<proteinExistence type="inferred from homology"/>
<evidence type="ECO:0000313" key="11">
    <source>
        <dbReference type="EMBL" id="KAJ3597810.1"/>
    </source>
</evidence>
<sequence>MISDLEREKQDLERQVNEQKAKWEAMERRELERQQTEERKHSEEIQFLKRTSQQLKGYRRHLRLGMCASGGSLYLMTTPQKVFVSSVNARTARIECGVPQGSIPGPLLFLIYINDMNSACKFNLFLFADDSALLVSDKDKSQISDLEREKQDLERQVNEQKAKWEAVERRELERRQTEERKHSEEIQFLKRTNELIRQVTINCAERGIQLLRVRDEIRMTVVAYQTLVESSTAFGLRNALQEQQGQADMENRISDLEREKQDLERQVNEQKAKWEAVERRELERQQTEERKHSEEIQFLKRTSQQLKAQLEVTVSPKK</sequence>
<evidence type="ECO:0000256" key="2">
    <source>
        <dbReference type="ARBA" id="ARBA00023054"/>
    </source>
</evidence>
<keyword evidence="12" id="KW-1185">Reference proteome</keyword>
<dbReference type="InterPro" id="IPR019347">
    <property type="entry name" value="Axonemal_dynein_light_chain"/>
</dbReference>
<dbReference type="Proteomes" id="UP001148018">
    <property type="component" value="Unassembled WGS sequence"/>
</dbReference>
<dbReference type="Pfam" id="PF10211">
    <property type="entry name" value="Ax_dynein_light"/>
    <property type="match status" value="2"/>
</dbReference>
<feature type="coiled-coil region" evidence="8">
    <location>
        <begin position="136"/>
        <end position="170"/>
    </location>
</feature>
<organism evidence="11 12">
    <name type="scientific">Muraenolepis orangiensis</name>
    <name type="common">Patagonian moray cod</name>
    <dbReference type="NCBI Taxonomy" id="630683"/>
    <lineage>
        <taxon>Eukaryota</taxon>
        <taxon>Metazoa</taxon>
        <taxon>Chordata</taxon>
        <taxon>Craniata</taxon>
        <taxon>Vertebrata</taxon>
        <taxon>Euteleostomi</taxon>
        <taxon>Actinopterygii</taxon>
        <taxon>Neopterygii</taxon>
        <taxon>Teleostei</taxon>
        <taxon>Neoteleostei</taxon>
        <taxon>Acanthomorphata</taxon>
        <taxon>Zeiogadaria</taxon>
        <taxon>Gadariae</taxon>
        <taxon>Gadiformes</taxon>
        <taxon>Muraenolepidoidei</taxon>
        <taxon>Muraenolepididae</taxon>
        <taxon>Muraenolepis</taxon>
    </lineage>
</organism>
<evidence type="ECO:0000256" key="1">
    <source>
        <dbReference type="ARBA" id="ARBA00023017"/>
    </source>
</evidence>
<feature type="region of interest" description="Disordered" evidence="9">
    <location>
        <begin position="1"/>
        <end position="39"/>
    </location>
</feature>
<dbReference type="GO" id="GO:0005930">
    <property type="term" value="C:axoneme"/>
    <property type="evidence" value="ECO:0007669"/>
    <property type="project" value="TreeGrafter"/>
</dbReference>
<dbReference type="GO" id="GO:0045504">
    <property type="term" value="F:dynein heavy chain binding"/>
    <property type="evidence" value="ECO:0007669"/>
    <property type="project" value="TreeGrafter"/>
</dbReference>
<dbReference type="PANTHER" id="PTHR13183">
    <property type="entry name" value="AXONEMAL INNER ARM DYNEIN LIGHT CHAIN 28"/>
    <property type="match status" value="1"/>
</dbReference>